<dbReference type="Pfam" id="PF02826">
    <property type="entry name" value="2-Hacid_dh_C"/>
    <property type="match status" value="1"/>
</dbReference>
<keyword evidence="3" id="KW-0520">NAD</keyword>
<feature type="domain" description="D-isomer specific 2-hydroxyacid dehydrogenase catalytic" evidence="5">
    <location>
        <begin position="52"/>
        <end position="328"/>
    </location>
</feature>
<dbReference type="GO" id="GO:0051287">
    <property type="term" value="F:NAD binding"/>
    <property type="evidence" value="ECO:0007669"/>
    <property type="project" value="InterPro"/>
</dbReference>
<dbReference type="InterPro" id="IPR036291">
    <property type="entry name" value="NAD(P)-bd_dom_sf"/>
</dbReference>
<evidence type="ECO:0000259" key="5">
    <source>
        <dbReference type="Pfam" id="PF00389"/>
    </source>
</evidence>
<dbReference type="Gene3D" id="3.40.50.720">
    <property type="entry name" value="NAD(P)-binding Rossmann-like Domain"/>
    <property type="match status" value="2"/>
</dbReference>
<dbReference type="InterPro" id="IPR050223">
    <property type="entry name" value="D-isomer_2-hydroxyacid_DH"/>
</dbReference>
<evidence type="ECO:0000256" key="2">
    <source>
        <dbReference type="ARBA" id="ARBA00023002"/>
    </source>
</evidence>
<dbReference type="PANTHER" id="PTHR10996">
    <property type="entry name" value="2-HYDROXYACID DEHYDROGENASE-RELATED"/>
    <property type="match status" value="1"/>
</dbReference>
<evidence type="ECO:0000259" key="6">
    <source>
        <dbReference type="Pfam" id="PF02826"/>
    </source>
</evidence>
<dbReference type="PANTHER" id="PTHR10996:SF283">
    <property type="entry name" value="GLYOXYLATE_HYDROXYPYRUVATE REDUCTASE B"/>
    <property type="match status" value="1"/>
</dbReference>
<evidence type="ECO:0000256" key="1">
    <source>
        <dbReference type="ARBA" id="ARBA00005854"/>
    </source>
</evidence>
<dbReference type="GO" id="GO:0030267">
    <property type="term" value="F:glyoxylate reductase (NADPH) activity"/>
    <property type="evidence" value="ECO:0007669"/>
    <property type="project" value="TreeGrafter"/>
</dbReference>
<dbReference type="GO" id="GO:0005829">
    <property type="term" value="C:cytosol"/>
    <property type="evidence" value="ECO:0007669"/>
    <property type="project" value="TreeGrafter"/>
</dbReference>
<dbReference type="PROSITE" id="PS00670">
    <property type="entry name" value="D_2_HYDROXYACID_DH_2"/>
    <property type="match status" value="1"/>
</dbReference>
<dbReference type="FunFam" id="3.40.50.720:FF:000203">
    <property type="entry name" value="D-3-phosphoglycerate dehydrogenase (SerA)"/>
    <property type="match status" value="1"/>
</dbReference>
<dbReference type="InterPro" id="IPR006139">
    <property type="entry name" value="D-isomer_2_OHA_DH_cat_dom"/>
</dbReference>
<protein>
    <submittedName>
        <fullName evidence="7">Glycolate reductase</fullName>
    </submittedName>
</protein>
<evidence type="ECO:0000256" key="3">
    <source>
        <dbReference type="ARBA" id="ARBA00023027"/>
    </source>
</evidence>
<organism evidence="7">
    <name type="scientific">Magnetospirillum gryphiswaldense</name>
    <dbReference type="NCBI Taxonomy" id="55518"/>
    <lineage>
        <taxon>Bacteria</taxon>
        <taxon>Pseudomonadati</taxon>
        <taxon>Pseudomonadota</taxon>
        <taxon>Alphaproteobacteria</taxon>
        <taxon>Rhodospirillales</taxon>
        <taxon>Rhodospirillaceae</taxon>
        <taxon>Magnetospirillum</taxon>
    </lineage>
</organism>
<dbReference type="InterPro" id="IPR006140">
    <property type="entry name" value="D-isomer_DH_NAD-bd"/>
</dbReference>
<dbReference type="GO" id="GO:0016618">
    <property type="term" value="F:hydroxypyruvate reductase [NAD(P)H] activity"/>
    <property type="evidence" value="ECO:0007669"/>
    <property type="project" value="TreeGrafter"/>
</dbReference>
<dbReference type="EMBL" id="CU459003">
    <property type="protein sequence ID" value="CAM75398.1"/>
    <property type="molecule type" value="Genomic_DNA"/>
</dbReference>
<evidence type="ECO:0000313" key="7">
    <source>
        <dbReference type="EMBL" id="CAM75398.1"/>
    </source>
</evidence>
<feature type="domain" description="D-isomer specific 2-hydroxyacid dehydrogenase NAD-binding" evidence="6">
    <location>
        <begin position="123"/>
        <end position="299"/>
    </location>
</feature>
<name>A4TXP1_9PROT</name>
<dbReference type="SUPFAM" id="SSF52283">
    <property type="entry name" value="Formate/glycerate dehydrogenase catalytic domain-like"/>
    <property type="match status" value="1"/>
</dbReference>
<evidence type="ECO:0000256" key="4">
    <source>
        <dbReference type="RuleBase" id="RU003719"/>
    </source>
</evidence>
<sequence>MTMSNKESTMNKPRLVLTRRLPQQAEAELAVHFDLLGNPEDRVLEASEIVARAHAHQAEALLVTLTDRLEATTIDALPASVRIICTYSVGTNHLDLQAARRHGIALAYAPEAVTEATADTAMLLLLAACRRAHEFQAQLRQGRWGAWNAWENLGWDPGGQILGLVGMGRIGRAVARRARAFGMDIHYFQRNRLESSLEDGATYHSSLDSLFAISRFVSLHTPTTPETKGFINAQALSWLKDGAIFINTARGDQVDDDALIAALRSGKLAAAGLDVFNNEPAFDRRYLDLPNAYLLPHIGTSTEQTRIRMSRDCIANLCAFFAGKPIPWPI</sequence>
<reference evidence="7" key="1">
    <citation type="journal article" date="2007" name="J. Bacteriol.">
        <title>Comparative genome analysis of four magnetotactic bacteria reveals a complex set of group-specific genes implicated in magnetosome biomineralization and function.</title>
        <authorList>
            <person name="Richter M."/>
            <person name="Kube M."/>
            <person name="Bazylinski D.A."/>
            <person name="Lombardot T."/>
            <person name="Gloeckner F.O."/>
            <person name="Reinhardt R."/>
            <person name="Schueler D."/>
        </authorList>
    </citation>
    <scope>NUCLEOTIDE SEQUENCE</scope>
    <source>
        <strain evidence="7">MSR-1</strain>
    </source>
</reference>
<comment type="similarity">
    <text evidence="1 4">Belongs to the D-isomer specific 2-hydroxyacid dehydrogenase family.</text>
</comment>
<accession>A4TXP1</accession>
<keyword evidence="2 4" id="KW-0560">Oxidoreductase</keyword>
<dbReference type="AlphaFoldDB" id="A4TXP1"/>
<gene>
    <name evidence="7" type="ORF">MGR_0568</name>
</gene>
<proteinExistence type="inferred from homology"/>
<dbReference type="CDD" id="cd05301">
    <property type="entry name" value="GDH"/>
    <property type="match status" value="1"/>
</dbReference>
<dbReference type="InterPro" id="IPR029753">
    <property type="entry name" value="D-isomer_DH_CS"/>
</dbReference>
<dbReference type="SUPFAM" id="SSF51735">
    <property type="entry name" value="NAD(P)-binding Rossmann-fold domains"/>
    <property type="match status" value="1"/>
</dbReference>
<dbReference type="Pfam" id="PF00389">
    <property type="entry name" value="2-Hacid_dh"/>
    <property type="match status" value="1"/>
</dbReference>